<reference evidence="6" key="1">
    <citation type="submission" date="2019-03" db="EMBL/GenBank/DDBJ databases">
        <title>Single cell metagenomics reveals metabolic interactions within the superorganism composed of flagellate Streblomastix strix and complex community of Bacteroidetes bacteria on its surface.</title>
        <authorList>
            <person name="Treitli S.C."/>
            <person name="Kolisko M."/>
            <person name="Husnik F."/>
            <person name="Keeling P."/>
            <person name="Hampl V."/>
        </authorList>
    </citation>
    <scope>NUCLEOTIDE SEQUENCE</scope>
    <source>
        <strain evidence="6">STM</strain>
    </source>
</reference>
<dbReference type="InterPro" id="IPR007197">
    <property type="entry name" value="rSAM"/>
</dbReference>
<name>A0A5J4QGS2_9ZZZZ</name>
<protein>
    <recommendedName>
        <fullName evidence="5">Radical SAM core domain-containing protein</fullName>
    </recommendedName>
</protein>
<keyword evidence="3" id="KW-0408">Iron</keyword>
<dbReference type="Gene3D" id="3.20.20.70">
    <property type="entry name" value="Aldolase class I"/>
    <property type="match status" value="1"/>
</dbReference>
<accession>A0A5J4QGS2</accession>
<proteinExistence type="predicted"/>
<sequence>MYKLAYLAWWFFKVRFLGKRQPLQTVLFISEKCNLHCRHCTVYKKENPYIKTYEQVKEELAYSYLQGSRFVDFEGGEPMIWNDGEYTINDLIRLAKKIGFFSTTVTTNAQVPFSSCEADSIWVSLDGLGASHEDVRGKGTYERLLKNIEGSGHPHLSVNMAINQLNYLSVKNCIRFAKESPYVRSISLNFHTPYAGTEDLFVDWKKRGEIIDKIIRMKKEGYPIMNSVSGLRLMKTNKFPKQCWVSNFIMADGERLAECQGKSAGVCDRCGFCMAGEMHSIFTFKPDTILAGMKLRV</sequence>
<dbReference type="InterPro" id="IPR013785">
    <property type="entry name" value="Aldolase_TIM"/>
</dbReference>
<evidence type="ECO:0000256" key="3">
    <source>
        <dbReference type="ARBA" id="ARBA00023004"/>
    </source>
</evidence>
<dbReference type="EMBL" id="SNRY01003516">
    <property type="protein sequence ID" value="KAA6320682.1"/>
    <property type="molecule type" value="Genomic_DNA"/>
</dbReference>
<dbReference type="CDD" id="cd01335">
    <property type="entry name" value="Radical_SAM"/>
    <property type="match status" value="1"/>
</dbReference>
<evidence type="ECO:0000256" key="2">
    <source>
        <dbReference type="ARBA" id="ARBA00022723"/>
    </source>
</evidence>
<dbReference type="PANTHER" id="PTHR11228">
    <property type="entry name" value="RADICAL SAM DOMAIN PROTEIN"/>
    <property type="match status" value="1"/>
</dbReference>
<feature type="domain" description="Radical SAM core" evidence="5">
    <location>
        <begin position="19"/>
        <end position="223"/>
    </location>
</feature>
<dbReference type="Pfam" id="PF04055">
    <property type="entry name" value="Radical_SAM"/>
    <property type="match status" value="1"/>
</dbReference>
<keyword evidence="1" id="KW-0949">S-adenosyl-L-methionine</keyword>
<dbReference type="GO" id="GO:0003824">
    <property type="term" value="F:catalytic activity"/>
    <property type="evidence" value="ECO:0007669"/>
    <property type="project" value="InterPro"/>
</dbReference>
<dbReference type="PANTHER" id="PTHR11228:SF7">
    <property type="entry name" value="PQQA PEPTIDE CYCLASE"/>
    <property type="match status" value="1"/>
</dbReference>
<comment type="caution">
    <text evidence="6">The sequence shown here is derived from an EMBL/GenBank/DDBJ whole genome shotgun (WGS) entry which is preliminary data.</text>
</comment>
<dbReference type="SFLD" id="SFLDG01067">
    <property type="entry name" value="SPASM/twitch_domain_containing"/>
    <property type="match status" value="1"/>
</dbReference>
<dbReference type="GO" id="GO:0046872">
    <property type="term" value="F:metal ion binding"/>
    <property type="evidence" value="ECO:0007669"/>
    <property type="project" value="UniProtKB-KW"/>
</dbReference>
<keyword evidence="2" id="KW-0479">Metal-binding</keyword>
<organism evidence="6">
    <name type="scientific">termite gut metagenome</name>
    <dbReference type="NCBI Taxonomy" id="433724"/>
    <lineage>
        <taxon>unclassified sequences</taxon>
        <taxon>metagenomes</taxon>
        <taxon>organismal metagenomes</taxon>
    </lineage>
</organism>
<dbReference type="PROSITE" id="PS51918">
    <property type="entry name" value="RADICAL_SAM"/>
    <property type="match status" value="1"/>
</dbReference>
<dbReference type="SFLD" id="SFLDS00029">
    <property type="entry name" value="Radical_SAM"/>
    <property type="match status" value="1"/>
</dbReference>
<dbReference type="GO" id="GO:0051536">
    <property type="term" value="F:iron-sulfur cluster binding"/>
    <property type="evidence" value="ECO:0007669"/>
    <property type="project" value="UniProtKB-KW"/>
</dbReference>
<dbReference type="AlphaFoldDB" id="A0A5J4QGS2"/>
<dbReference type="SUPFAM" id="SSF102114">
    <property type="entry name" value="Radical SAM enzymes"/>
    <property type="match status" value="1"/>
</dbReference>
<evidence type="ECO:0000256" key="4">
    <source>
        <dbReference type="ARBA" id="ARBA00023014"/>
    </source>
</evidence>
<dbReference type="InterPro" id="IPR058240">
    <property type="entry name" value="rSAM_sf"/>
</dbReference>
<dbReference type="InterPro" id="IPR050377">
    <property type="entry name" value="Radical_SAM_PqqE_MftC-like"/>
</dbReference>
<evidence type="ECO:0000313" key="6">
    <source>
        <dbReference type="EMBL" id="KAA6320682.1"/>
    </source>
</evidence>
<evidence type="ECO:0000256" key="1">
    <source>
        <dbReference type="ARBA" id="ARBA00022691"/>
    </source>
</evidence>
<keyword evidence="4" id="KW-0411">Iron-sulfur</keyword>
<evidence type="ECO:0000259" key="5">
    <source>
        <dbReference type="PROSITE" id="PS51918"/>
    </source>
</evidence>
<gene>
    <name evidence="6" type="ORF">EZS27_029574</name>
</gene>